<comment type="caution">
    <text evidence="1">The sequence shown here is derived from an EMBL/GenBank/DDBJ whole genome shotgun (WGS) entry which is preliminary data.</text>
</comment>
<evidence type="ECO:0000313" key="1">
    <source>
        <dbReference type="EMBL" id="EWT04022.1"/>
    </source>
</evidence>
<accession>W9GFS0</accession>
<keyword evidence="2" id="KW-1185">Reference proteome</keyword>
<sequence>MTTDAYEPQPVGPSTHTHPHLTEHTITLAGQTHTQCDASGSLVQVGYDSRLPCCGRLVSSLTAGEVLPTIA</sequence>
<proteinExistence type="predicted"/>
<dbReference type="AlphaFoldDB" id="W9GFS0"/>
<dbReference type="RefSeq" id="WP_034721939.1">
    <property type="nucleotide sequence ID" value="NZ_AWQS01000357.1"/>
</dbReference>
<name>W9GFS0_9MICO</name>
<dbReference type="EMBL" id="AWQS01000357">
    <property type="protein sequence ID" value="EWT04022.1"/>
    <property type="molecule type" value="Genomic_DNA"/>
</dbReference>
<protein>
    <submittedName>
        <fullName evidence="1">Uncharacterized protein</fullName>
    </submittedName>
</protein>
<dbReference type="Proteomes" id="UP000019494">
    <property type="component" value="Unassembled WGS sequence"/>
</dbReference>
<organism evidence="1 2">
    <name type="scientific">Intrasporangium chromatireducens Q5-1</name>
    <dbReference type="NCBI Taxonomy" id="584657"/>
    <lineage>
        <taxon>Bacteria</taxon>
        <taxon>Bacillati</taxon>
        <taxon>Actinomycetota</taxon>
        <taxon>Actinomycetes</taxon>
        <taxon>Micrococcales</taxon>
        <taxon>Intrasporangiaceae</taxon>
        <taxon>Intrasporangium</taxon>
    </lineage>
</organism>
<gene>
    <name evidence="1" type="ORF">N864_16545</name>
</gene>
<reference evidence="2" key="1">
    <citation type="submission" date="2013-08" db="EMBL/GenBank/DDBJ databases">
        <title>Intrasporangium oryzae NRRL B-24470.</title>
        <authorList>
            <person name="Liu H."/>
            <person name="Wang G."/>
        </authorList>
    </citation>
    <scope>NUCLEOTIDE SEQUENCE [LARGE SCALE GENOMIC DNA]</scope>
    <source>
        <strain evidence="2">Q5-1</strain>
    </source>
</reference>
<evidence type="ECO:0000313" key="2">
    <source>
        <dbReference type="Proteomes" id="UP000019494"/>
    </source>
</evidence>